<gene>
    <name evidence="2" type="ORF">HMPREF0381_2146</name>
</gene>
<dbReference type="eggNOG" id="ENOG5032WA9">
    <property type="taxonomic scope" value="Bacteria"/>
</dbReference>
<feature type="transmembrane region" description="Helical" evidence="1">
    <location>
        <begin position="346"/>
        <end position="367"/>
    </location>
</feature>
<dbReference type="HOGENOM" id="CLU_773656_0_0_9"/>
<evidence type="ECO:0008006" key="4">
    <source>
        <dbReference type="Google" id="ProtNLM"/>
    </source>
</evidence>
<dbReference type="RefSeq" id="WP_008751910.1">
    <property type="nucleotide sequence ID" value="NZ_GL622296.1"/>
</dbReference>
<proteinExistence type="predicted"/>
<feature type="transmembrane region" description="Helical" evidence="1">
    <location>
        <begin position="29"/>
        <end position="47"/>
    </location>
</feature>
<comment type="caution">
    <text evidence="2">The sequence shown here is derived from an EMBL/GenBank/DDBJ whole genome shotgun (WGS) entry which is preliminary data.</text>
</comment>
<keyword evidence="1" id="KW-0812">Transmembrane</keyword>
<organism evidence="2 3">
    <name type="scientific">Lachnoanaerobaculum saburreum DSM 3986</name>
    <dbReference type="NCBI Taxonomy" id="887325"/>
    <lineage>
        <taxon>Bacteria</taxon>
        <taxon>Bacillati</taxon>
        <taxon>Bacillota</taxon>
        <taxon>Clostridia</taxon>
        <taxon>Lachnospirales</taxon>
        <taxon>Lachnospiraceae</taxon>
        <taxon>Lachnoanaerobaculum</taxon>
    </lineage>
</organism>
<evidence type="ECO:0000313" key="3">
    <source>
        <dbReference type="Proteomes" id="UP000003434"/>
    </source>
</evidence>
<evidence type="ECO:0000256" key="1">
    <source>
        <dbReference type="SAM" id="Phobius"/>
    </source>
</evidence>
<feature type="transmembrane region" description="Helical" evidence="1">
    <location>
        <begin position="269"/>
        <end position="290"/>
    </location>
</feature>
<feature type="transmembrane region" description="Helical" evidence="1">
    <location>
        <begin position="199"/>
        <end position="220"/>
    </location>
</feature>
<dbReference type="Proteomes" id="UP000003434">
    <property type="component" value="Unassembled WGS sequence"/>
</dbReference>
<dbReference type="AlphaFoldDB" id="E6LQB1"/>
<keyword evidence="1" id="KW-0472">Membrane</keyword>
<name>E6LQB1_9FIRM</name>
<feature type="transmembrane region" description="Helical" evidence="1">
    <location>
        <begin position="241"/>
        <end position="263"/>
    </location>
</feature>
<accession>E6LQB1</accession>
<protein>
    <recommendedName>
        <fullName evidence="4">ABC-2 type transporter</fullName>
    </recommendedName>
</protein>
<sequence>MLCEIKDNIRTIKRWYIALNKRLLKRAEFIIMLLSLPLLVLGIMSVSKQKKGLLDIGIVAGNLSNSDVRAVVNKLKSEKSVLDFEVYEDEQLAKKKLQRGKLDIIWVLPDSLDDIGDKSIEVIQGNDSTINSIAREKLYAVLYPYIAHCEYIKYMKKINISDTDILDKYFNNINIEDDFIKFEGVNGKSPYEELDYITYPIRGFMCIWLFVGSLTANIYFLSDEKNGLFSMTDRKLMRVIAPVYSIGISTNLATVMLLTLFLTRQVKDLLIEISAMFLIVTSFILITDILRNCFKRSEILEALIFPLVLFLVIFAPVIFDVRVFGIRFITNLDPIYYYLSMVEDGSFYEFVLFVIGLLTVDRFICYLRNMITKL</sequence>
<feature type="transmembrane region" description="Helical" evidence="1">
    <location>
        <begin position="302"/>
        <end position="326"/>
    </location>
</feature>
<reference evidence="2 3" key="1">
    <citation type="submission" date="2010-12" db="EMBL/GenBank/DDBJ databases">
        <authorList>
            <person name="Muzny D."/>
            <person name="Qin X."/>
            <person name="Deng J."/>
            <person name="Jiang H."/>
            <person name="Liu Y."/>
            <person name="Qu J."/>
            <person name="Song X.-Z."/>
            <person name="Zhang L."/>
            <person name="Thornton R."/>
            <person name="Coyle M."/>
            <person name="Francisco L."/>
            <person name="Jackson L."/>
            <person name="Javaid M."/>
            <person name="Korchina V."/>
            <person name="Kovar C."/>
            <person name="Mata R."/>
            <person name="Mathew T."/>
            <person name="Ngo R."/>
            <person name="Nguyen L."/>
            <person name="Nguyen N."/>
            <person name="Okwuonu G."/>
            <person name="Ongeri F."/>
            <person name="Pham C."/>
            <person name="Simmons D."/>
            <person name="Wilczek-Boney K."/>
            <person name="Hale W."/>
            <person name="Jakkamsetti A."/>
            <person name="Pham P."/>
            <person name="Ruth R."/>
            <person name="San Lucas F."/>
            <person name="Warren J."/>
            <person name="Zhang J."/>
            <person name="Zhao Z."/>
            <person name="Zhou C."/>
            <person name="Zhu D."/>
            <person name="Lee S."/>
            <person name="Bess C."/>
            <person name="Blankenburg K."/>
            <person name="Forbes L."/>
            <person name="Fu Q."/>
            <person name="Gubbala S."/>
            <person name="Hirani K."/>
            <person name="Jayaseelan J.C."/>
            <person name="Lara F."/>
            <person name="Munidasa M."/>
            <person name="Palculict T."/>
            <person name="Patil S."/>
            <person name="Pu L.-L."/>
            <person name="Saada N."/>
            <person name="Tang L."/>
            <person name="Weissenberger G."/>
            <person name="Zhu Y."/>
            <person name="Hemphill L."/>
            <person name="Shang Y."/>
            <person name="Youmans B."/>
            <person name="Ayvaz T."/>
            <person name="Ross M."/>
            <person name="Santibanez J."/>
            <person name="Aqrawi P."/>
            <person name="Gross S."/>
            <person name="Joshi V."/>
            <person name="Fowler G."/>
            <person name="Nazareth L."/>
            <person name="Reid J."/>
            <person name="Worley K."/>
            <person name="Petrosino J."/>
            <person name="Highlander S."/>
            <person name="Gibbs R."/>
        </authorList>
    </citation>
    <scope>NUCLEOTIDE SEQUENCE [LARGE SCALE GENOMIC DNA]</scope>
    <source>
        <strain evidence="2 3">DSM 3986</strain>
    </source>
</reference>
<evidence type="ECO:0000313" key="2">
    <source>
        <dbReference type="EMBL" id="EFU75935.1"/>
    </source>
</evidence>
<dbReference type="EMBL" id="AEPW01000083">
    <property type="protein sequence ID" value="EFU75935.1"/>
    <property type="molecule type" value="Genomic_DNA"/>
</dbReference>
<keyword evidence="1" id="KW-1133">Transmembrane helix</keyword>